<proteinExistence type="inferred from homology"/>
<feature type="domain" description="Multidrug resistance protein MdtA-like barrel-sandwich hybrid" evidence="3">
    <location>
        <begin position="47"/>
        <end position="234"/>
    </location>
</feature>
<dbReference type="EMBL" id="JACNEP010000006">
    <property type="protein sequence ID" value="MBC3766037.1"/>
    <property type="molecule type" value="Genomic_DNA"/>
</dbReference>
<dbReference type="InterPro" id="IPR050739">
    <property type="entry name" value="MFP"/>
</dbReference>
<dbReference type="Gene3D" id="2.40.30.170">
    <property type="match status" value="1"/>
</dbReference>
<name>A0A8J6IUA1_9ALTE</name>
<evidence type="ECO:0000313" key="4">
    <source>
        <dbReference type="EMBL" id="MBC3766037.1"/>
    </source>
</evidence>
<dbReference type="Gene3D" id="1.10.287.470">
    <property type="entry name" value="Helix hairpin bin"/>
    <property type="match status" value="2"/>
</dbReference>
<reference evidence="4" key="2">
    <citation type="submission" date="2020-08" db="EMBL/GenBank/DDBJ databases">
        <authorList>
            <person name="Lai Q."/>
        </authorList>
    </citation>
    <scope>NUCLEOTIDE SEQUENCE</scope>
    <source>
        <strain evidence="4">S27-2</strain>
    </source>
</reference>
<reference evidence="4" key="1">
    <citation type="journal article" date="2018" name="Int. J. Syst. Evol. Microbiol.">
        <title>Neptunicella marina gen. nov., sp. nov., isolated from surface seawater.</title>
        <authorList>
            <person name="Liu X."/>
            <person name="Lai Q."/>
            <person name="Du Y."/>
            <person name="Zhang X."/>
            <person name="Liu Z."/>
            <person name="Sun F."/>
            <person name="Shao Z."/>
        </authorList>
    </citation>
    <scope>NUCLEOTIDE SEQUENCE</scope>
    <source>
        <strain evidence="4">S27-2</strain>
    </source>
</reference>
<evidence type="ECO:0000256" key="2">
    <source>
        <dbReference type="SAM" id="Coils"/>
    </source>
</evidence>
<dbReference type="Proteomes" id="UP000601768">
    <property type="component" value="Unassembled WGS sequence"/>
</dbReference>
<sequence>MKLPVKKIVLATVAVALIGLAAKKGMHWYQDGRFFEETDNAYVKADTIAIRPELSGRLSQIAVVENQRVTKGQLLAEIAPADYIAKVAEAKAQITVGEAALADAAAQLALQNKKLEEADANIDATEAELRRSKLELQRFKVLEKQSFDSKQQLQNAEAAVDVAKARVAQAKATSAAAREMINVLKVQQQKAKAQLEVMQTQLAFAQNQLDKTRIIAPVDGVVGSVTARVGSAAQPNLTMLQLVPLPDVYIVANYKETQFAHMTIGQPVKIEVDAAPDIAFTGVIESLSPASGTEFSLLPVDNATGNFNKIVQRVPVRIRVTGPKKALPLLRPGLSVVPSVDTRDFNQQVSYLNGAQSMTDVASN</sequence>
<dbReference type="Gene3D" id="2.40.50.100">
    <property type="match status" value="1"/>
</dbReference>
<dbReference type="GO" id="GO:0055085">
    <property type="term" value="P:transmembrane transport"/>
    <property type="evidence" value="ECO:0007669"/>
    <property type="project" value="InterPro"/>
</dbReference>
<evidence type="ECO:0000256" key="1">
    <source>
        <dbReference type="ARBA" id="ARBA00009477"/>
    </source>
</evidence>
<organism evidence="4 5">
    <name type="scientific">Neptunicella marina</name>
    <dbReference type="NCBI Taxonomy" id="2125989"/>
    <lineage>
        <taxon>Bacteria</taxon>
        <taxon>Pseudomonadati</taxon>
        <taxon>Pseudomonadota</taxon>
        <taxon>Gammaproteobacteria</taxon>
        <taxon>Alteromonadales</taxon>
        <taxon>Alteromonadaceae</taxon>
        <taxon>Neptunicella</taxon>
    </lineage>
</organism>
<protein>
    <submittedName>
        <fullName evidence="4">HlyD family secretion protein</fullName>
    </submittedName>
</protein>
<comment type="caution">
    <text evidence="4">The sequence shown here is derived from an EMBL/GenBank/DDBJ whole genome shotgun (WGS) entry which is preliminary data.</text>
</comment>
<dbReference type="InterPro" id="IPR058625">
    <property type="entry name" value="MdtA-like_BSH"/>
</dbReference>
<dbReference type="PANTHER" id="PTHR30386:SF24">
    <property type="entry name" value="MULTIDRUG RESISTANCE EFFLUX PUMP"/>
    <property type="match status" value="1"/>
</dbReference>
<keyword evidence="5" id="KW-1185">Reference proteome</keyword>
<comment type="similarity">
    <text evidence="1">Belongs to the membrane fusion protein (MFP) (TC 8.A.1) family.</text>
</comment>
<keyword evidence="2" id="KW-0175">Coiled coil</keyword>
<dbReference type="Pfam" id="PF25917">
    <property type="entry name" value="BSH_RND"/>
    <property type="match status" value="1"/>
</dbReference>
<dbReference type="PANTHER" id="PTHR30386">
    <property type="entry name" value="MEMBRANE FUSION SUBUNIT OF EMRAB-TOLC MULTIDRUG EFFLUX PUMP"/>
    <property type="match status" value="1"/>
</dbReference>
<dbReference type="RefSeq" id="WP_186506512.1">
    <property type="nucleotide sequence ID" value="NZ_JACNEP010000006.1"/>
</dbReference>
<accession>A0A8J6IUA1</accession>
<evidence type="ECO:0000313" key="5">
    <source>
        <dbReference type="Proteomes" id="UP000601768"/>
    </source>
</evidence>
<feature type="coiled-coil region" evidence="2">
    <location>
        <begin position="101"/>
        <end position="208"/>
    </location>
</feature>
<evidence type="ECO:0000259" key="3">
    <source>
        <dbReference type="Pfam" id="PF25917"/>
    </source>
</evidence>
<gene>
    <name evidence="4" type="ORF">H8B19_09110</name>
</gene>
<dbReference type="SUPFAM" id="SSF111369">
    <property type="entry name" value="HlyD-like secretion proteins"/>
    <property type="match status" value="2"/>
</dbReference>
<dbReference type="AlphaFoldDB" id="A0A8J6IUA1"/>